<evidence type="ECO:0000313" key="2">
    <source>
        <dbReference type="EMBL" id="MQT14393.1"/>
    </source>
</evidence>
<name>A0A6A7Y5C0_9HYPH</name>
<accession>A0A6A7Y5C0</accession>
<proteinExistence type="predicted"/>
<organism evidence="2 3">
    <name type="scientific">Segnochrobactrum spirostomi</name>
    <dbReference type="NCBI Taxonomy" id="2608987"/>
    <lineage>
        <taxon>Bacteria</taxon>
        <taxon>Pseudomonadati</taxon>
        <taxon>Pseudomonadota</taxon>
        <taxon>Alphaproteobacteria</taxon>
        <taxon>Hyphomicrobiales</taxon>
        <taxon>Segnochrobactraceae</taxon>
        <taxon>Segnochrobactrum</taxon>
    </lineage>
</organism>
<dbReference type="AlphaFoldDB" id="A0A6A7Y5C0"/>
<dbReference type="RefSeq" id="WP_153485026.1">
    <property type="nucleotide sequence ID" value="NZ_VWNA01000001.1"/>
</dbReference>
<evidence type="ECO:0000259" key="1">
    <source>
        <dbReference type="Pfam" id="PF10124"/>
    </source>
</evidence>
<dbReference type="Pfam" id="PF10124">
    <property type="entry name" value="Mu-like_gpT"/>
    <property type="match status" value="1"/>
</dbReference>
<feature type="domain" description="Bacteriophage Mu GpT" evidence="1">
    <location>
        <begin position="8"/>
        <end position="296"/>
    </location>
</feature>
<sequence length="297" mass="33291">MEVTPQALRSIYIGLSTAYTAQFAATQTQWQRVAMEVTSTGSANEYPRLDDIPAIREWIGDRVEHDVGVNTFRIENRTFENTLVVQREKIEDDQIGIYTPLAAMLGQQVAEFPDSLIWPLLKRGSTSFGPDGQYFFDTDHASFSESGAVISASNFQAGSGPSWYLVDTSQVVKPLIYQPRRAFKFVSLDRDTDERVFSRRKFTYGIDGRCNAGFGMWQLAFCSQAELTAENYSAARTAMRSRRKRDGSPLVVRPNLLIVPPALEAAGRRILVNEKNAAGADNEWVRSAELLVADWLM</sequence>
<reference evidence="2 3" key="1">
    <citation type="submission" date="2019-09" db="EMBL/GenBank/DDBJ databases">
        <title>Segnochrobactrum spirostomi gen. nov., sp. nov., isolated from the ciliate Spirostomum cf. yagiui and description of a novel family, Segnochrobactraceae fam. nov. within the order Rhizobiales of the class Alphaproteobacteria.</title>
        <authorList>
            <person name="Akter S."/>
            <person name="Shazib S.U.A."/>
            <person name="Shin M.K."/>
        </authorList>
    </citation>
    <scope>NUCLEOTIDE SEQUENCE [LARGE SCALE GENOMIC DNA]</scope>
    <source>
        <strain evidence="2 3">Sp-1</strain>
    </source>
</reference>
<dbReference type="InterPro" id="IPR018774">
    <property type="entry name" value="Phage_Mu_GpT"/>
</dbReference>
<evidence type="ECO:0000313" key="3">
    <source>
        <dbReference type="Proteomes" id="UP000332515"/>
    </source>
</evidence>
<dbReference type="EMBL" id="VWNA01000001">
    <property type="protein sequence ID" value="MQT14393.1"/>
    <property type="molecule type" value="Genomic_DNA"/>
</dbReference>
<gene>
    <name evidence="2" type="ORF">F0357_17405</name>
</gene>
<protein>
    <recommendedName>
        <fullName evidence="1">Bacteriophage Mu GpT domain-containing protein</fullName>
    </recommendedName>
</protein>
<dbReference type="Proteomes" id="UP000332515">
    <property type="component" value="Unassembled WGS sequence"/>
</dbReference>
<comment type="caution">
    <text evidence="2">The sequence shown here is derived from an EMBL/GenBank/DDBJ whole genome shotgun (WGS) entry which is preliminary data.</text>
</comment>
<keyword evidence="3" id="KW-1185">Reference proteome</keyword>